<protein>
    <submittedName>
        <fullName evidence="1">Uncharacterized protein</fullName>
    </submittedName>
</protein>
<keyword evidence="2" id="KW-1185">Reference proteome</keyword>
<evidence type="ECO:0000313" key="1">
    <source>
        <dbReference type="EMBL" id="VVV01744.1"/>
    </source>
</evidence>
<name>A0AC61YB67_9FLAO</name>
<evidence type="ECO:0000313" key="2">
    <source>
        <dbReference type="Proteomes" id="UP000356253"/>
    </source>
</evidence>
<gene>
    <name evidence="1" type="ORF">FVB9532_03038</name>
</gene>
<organism evidence="1 2">
    <name type="scientific">Mesonia oceanica</name>
    <dbReference type="NCBI Taxonomy" id="2687242"/>
    <lineage>
        <taxon>Bacteria</taxon>
        <taxon>Pseudomonadati</taxon>
        <taxon>Bacteroidota</taxon>
        <taxon>Flavobacteriia</taxon>
        <taxon>Flavobacteriales</taxon>
        <taxon>Flavobacteriaceae</taxon>
        <taxon>Mesonia</taxon>
    </lineage>
</organism>
<proteinExistence type="predicted"/>
<dbReference type="Proteomes" id="UP000356253">
    <property type="component" value="Unassembled WGS sequence"/>
</dbReference>
<sequence length="104" mass="11971">MKILVAILSIYILGLNFIPYSDNVTDLEEQNGIHLTSEDHQDHNHEADLCSPFCQCHCCHIHVIDLQLTDFEAISPEIFNQTFPHFENTGEEIQNRILQPPRNS</sequence>
<reference evidence="1" key="1">
    <citation type="submission" date="2019-09" db="EMBL/GenBank/DDBJ databases">
        <authorList>
            <person name="Rodrigo-Torres L."/>
            <person name="Arahal R. D."/>
            <person name="Lucena T."/>
        </authorList>
    </citation>
    <scope>NUCLEOTIDE SEQUENCE</scope>
    <source>
        <strain evidence="1">ISS653</strain>
    </source>
</reference>
<accession>A0AC61YB67</accession>
<comment type="caution">
    <text evidence="1">The sequence shown here is derived from an EMBL/GenBank/DDBJ whole genome shotgun (WGS) entry which is preliminary data.</text>
</comment>
<dbReference type="EMBL" id="CABVMM010000012">
    <property type="protein sequence ID" value="VVV01744.1"/>
    <property type="molecule type" value="Genomic_DNA"/>
</dbReference>